<evidence type="ECO:0000256" key="1">
    <source>
        <dbReference type="SAM" id="MobiDB-lite"/>
    </source>
</evidence>
<accession>A0A7U2NRC9</accession>
<protein>
    <submittedName>
        <fullName evidence="2">Uncharacterized protein</fullName>
    </submittedName>
</protein>
<evidence type="ECO:0000313" key="2">
    <source>
        <dbReference type="EMBL" id="QRD07622.1"/>
    </source>
</evidence>
<dbReference type="AlphaFoldDB" id="A0A7U2NRC9"/>
<gene>
    <name evidence="2" type="ORF">JI435_163030</name>
</gene>
<dbReference type="VEuPathDB" id="FungiDB:JI435_163030"/>
<keyword evidence="3" id="KW-1185">Reference proteome</keyword>
<proteinExistence type="predicted"/>
<dbReference type="EMBL" id="CP069045">
    <property type="protein sequence ID" value="QRD07622.1"/>
    <property type="molecule type" value="Genomic_DNA"/>
</dbReference>
<feature type="compositionally biased region" description="Basic residues" evidence="1">
    <location>
        <begin position="1"/>
        <end position="13"/>
    </location>
</feature>
<dbReference type="Proteomes" id="UP000663193">
    <property type="component" value="Chromosome 23"/>
</dbReference>
<feature type="region of interest" description="Disordered" evidence="1">
    <location>
        <begin position="1"/>
        <end position="27"/>
    </location>
</feature>
<name>A0A7U2NRC9_PHANO</name>
<organism evidence="2 3">
    <name type="scientific">Phaeosphaeria nodorum (strain SN15 / ATCC MYA-4574 / FGSC 10173)</name>
    <name type="common">Glume blotch fungus</name>
    <name type="synonym">Parastagonospora nodorum</name>
    <dbReference type="NCBI Taxonomy" id="321614"/>
    <lineage>
        <taxon>Eukaryota</taxon>
        <taxon>Fungi</taxon>
        <taxon>Dikarya</taxon>
        <taxon>Ascomycota</taxon>
        <taxon>Pezizomycotina</taxon>
        <taxon>Dothideomycetes</taxon>
        <taxon>Pleosporomycetidae</taxon>
        <taxon>Pleosporales</taxon>
        <taxon>Pleosporineae</taxon>
        <taxon>Phaeosphaeriaceae</taxon>
        <taxon>Parastagonospora</taxon>
    </lineage>
</organism>
<sequence length="441" mass="49782">MPSGHQKGHRPAIHSRVPPTQGVHNSRGLVDLPNELLTEIMRHAIVPDDILTGNHHLALVARTCKLLGAVATDLLYKLPVLRSYRDLCAYVSTVRKHNHLAGQLQALVCSPRFFNDYKRIDVPLSNRLSRVLGGSEIFPWSNKTAAFLMTLPGLRNIHFPMYDCDILSSGEVLDHQQKACSVKHITICANKPINARTAASRPHSARIAALANMTTALETLVCGGKEIFWAGDIWTQPLKHAILNHTPTLKHLEVVGIDNLDDVPRHQRITLVGMRRLEVLHINYSALEAIDYSPHHPKTLVPLRMLLPESLKRLTLHFTCFWDDRHSDPSNVSGLLDEDYTDSLISVLSIPSLKTFHMDVEFWSHARDVFFCTLHMIELAAQTAHVDFTFSIREMDSESFIFSALYSAAMHDPDMNEDDAEEEARRLIWFVDYNSDSDDSD</sequence>
<reference evidence="3" key="1">
    <citation type="journal article" date="2021" name="BMC Genomics">
        <title>Chromosome-level genome assembly and manually-curated proteome of model necrotroph Parastagonospora nodorum Sn15 reveals a genome-wide trove of candidate effector homologs, and redundancy of virulence-related functions within an accessory chromosome.</title>
        <authorList>
            <person name="Bertazzoni S."/>
            <person name="Jones D.A.B."/>
            <person name="Phan H.T."/>
            <person name="Tan K.-C."/>
            <person name="Hane J.K."/>
        </authorList>
    </citation>
    <scope>NUCLEOTIDE SEQUENCE [LARGE SCALE GENOMIC DNA]</scope>
    <source>
        <strain evidence="3">SN15 / ATCC MYA-4574 / FGSC 10173)</strain>
    </source>
</reference>
<evidence type="ECO:0000313" key="3">
    <source>
        <dbReference type="Proteomes" id="UP000663193"/>
    </source>
</evidence>